<dbReference type="PANTHER" id="PTHR45398:SF1">
    <property type="entry name" value="ENZYME, PUTATIVE (JCVI)-RELATED"/>
    <property type="match status" value="1"/>
</dbReference>
<dbReference type="AlphaFoldDB" id="A0A9P9JTX9"/>
<dbReference type="EMBL" id="JAGMUX010000028">
    <property type="protein sequence ID" value="KAH7220499.1"/>
    <property type="molecule type" value="Genomic_DNA"/>
</dbReference>
<evidence type="ECO:0000313" key="4">
    <source>
        <dbReference type="EMBL" id="KAH7220499.1"/>
    </source>
</evidence>
<evidence type="ECO:0000256" key="1">
    <source>
        <dbReference type="ARBA" id="ARBA00029454"/>
    </source>
</evidence>
<dbReference type="SUPFAM" id="SSF56801">
    <property type="entry name" value="Acetyl-CoA synthetase-like"/>
    <property type="match status" value="1"/>
</dbReference>
<evidence type="ECO:0000259" key="3">
    <source>
        <dbReference type="Pfam" id="PF00550"/>
    </source>
</evidence>
<evidence type="ECO:0000256" key="2">
    <source>
        <dbReference type="SAM" id="SignalP"/>
    </source>
</evidence>
<sequence>MRASRMDLLQFLLMSAPTCSQDIWALPPSSKKSFATFRLSCAPRGEEASRNTITARWRQRTRLLLLSNLLKGINTGNRGVELAQHLRPKISGIITRLQQKLAQQVTSYMVSRMWLPVVALPSTTSCKTDRRRVSRRRPNAYDQTLGVTVDNVPDDRSFLSLGGDSIIAMLAVNLCRAKGIEFSISGILPVAPSTRWPTAYHLRCAFQFHLTGPPQSCPEPCPWDGLKAAILPTWPISYCSSATNQFYRLTSHRRYCQEFGSPSLDPSDYMRQ</sequence>
<accession>A0A9P9JTX9</accession>
<dbReference type="Gene3D" id="3.30.300.30">
    <property type="match status" value="1"/>
</dbReference>
<dbReference type="Pfam" id="PF00550">
    <property type="entry name" value="PP-binding"/>
    <property type="match status" value="1"/>
</dbReference>
<keyword evidence="2" id="KW-0732">Signal</keyword>
<keyword evidence="5" id="KW-1185">Reference proteome</keyword>
<comment type="similarity">
    <text evidence="1">Belongs to the NRP synthetase family.</text>
</comment>
<dbReference type="InterPro" id="IPR045851">
    <property type="entry name" value="AMP-bd_C_sf"/>
</dbReference>
<gene>
    <name evidence="4" type="ORF">BKA55DRAFT_546279</name>
</gene>
<reference evidence="4" key="1">
    <citation type="journal article" date="2021" name="Nat. Commun.">
        <title>Genetic determinants of endophytism in the Arabidopsis root mycobiome.</title>
        <authorList>
            <person name="Mesny F."/>
            <person name="Miyauchi S."/>
            <person name="Thiergart T."/>
            <person name="Pickel B."/>
            <person name="Atanasova L."/>
            <person name="Karlsson M."/>
            <person name="Huettel B."/>
            <person name="Barry K.W."/>
            <person name="Haridas S."/>
            <person name="Chen C."/>
            <person name="Bauer D."/>
            <person name="Andreopoulos W."/>
            <person name="Pangilinan J."/>
            <person name="LaButti K."/>
            <person name="Riley R."/>
            <person name="Lipzen A."/>
            <person name="Clum A."/>
            <person name="Drula E."/>
            <person name="Henrissat B."/>
            <person name="Kohler A."/>
            <person name="Grigoriev I.V."/>
            <person name="Martin F.M."/>
            <person name="Hacquard S."/>
        </authorList>
    </citation>
    <scope>NUCLEOTIDE SEQUENCE</scope>
    <source>
        <strain evidence="4">MPI-CAGE-AT-0023</strain>
    </source>
</reference>
<dbReference type="Gene3D" id="1.10.1200.10">
    <property type="entry name" value="ACP-like"/>
    <property type="match status" value="1"/>
</dbReference>
<feature type="chain" id="PRO_5040375200" description="Carrier domain-containing protein" evidence="2">
    <location>
        <begin position="21"/>
        <end position="272"/>
    </location>
</feature>
<feature type="domain" description="Carrier" evidence="3">
    <location>
        <begin position="144"/>
        <end position="185"/>
    </location>
</feature>
<comment type="caution">
    <text evidence="4">The sequence shown here is derived from an EMBL/GenBank/DDBJ whole genome shotgun (WGS) entry which is preliminary data.</text>
</comment>
<feature type="signal peptide" evidence="2">
    <location>
        <begin position="1"/>
        <end position="20"/>
    </location>
</feature>
<dbReference type="InterPro" id="IPR009081">
    <property type="entry name" value="PP-bd_ACP"/>
</dbReference>
<dbReference type="InterPro" id="IPR036736">
    <property type="entry name" value="ACP-like_sf"/>
</dbReference>
<proteinExistence type="inferred from homology"/>
<dbReference type="PANTHER" id="PTHR45398">
    <property type="match status" value="1"/>
</dbReference>
<dbReference type="RefSeq" id="XP_046042103.1">
    <property type="nucleotide sequence ID" value="XM_046190898.1"/>
</dbReference>
<dbReference type="Proteomes" id="UP000720189">
    <property type="component" value="Unassembled WGS sequence"/>
</dbReference>
<protein>
    <recommendedName>
        <fullName evidence="3">Carrier domain-containing protein</fullName>
    </recommendedName>
</protein>
<dbReference type="GeneID" id="70220852"/>
<evidence type="ECO:0000313" key="5">
    <source>
        <dbReference type="Proteomes" id="UP000720189"/>
    </source>
</evidence>
<organism evidence="4 5">
    <name type="scientific">Fusarium redolens</name>
    <dbReference type="NCBI Taxonomy" id="48865"/>
    <lineage>
        <taxon>Eukaryota</taxon>
        <taxon>Fungi</taxon>
        <taxon>Dikarya</taxon>
        <taxon>Ascomycota</taxon>
        <taxon>Pezizomycotina</taxon>
        <taxon>Sordariomycetes</taxon>
        <taxon>Hypocreomycetidae</taxon>
        <taxon>Hypocreales</taxon>
        <taxon>Nectriaceae</taxon>
        <taxon>Fusarium</taxon>
        <taxon>Fusarium redolens species complex</taxon>
    </lineage>
</organism>
<dbReference type="SUPFAM" id="SSF47336">
    <property type="entry name" value="ACP-like"/>
    <property type="match status" value="1"/>
</dbReference>
<name>A0A9P9JTX9_FUSRE</name>